<proteinExistence type="predicted"/>
<reference evidence="1" key="2">
    <citation type="submission" date="2023-05" db="EMBL/GenBank/DDBJ databases">
        <authorList>
            <person name="Fouks B."/>
        </authorList>
    </citation>
    <scope>NUCLEOTIDE SEQUENCE</scope>
    <source>
        <strain evidence="1">Stay&amp;Tobe</strain>
        <tissue evidence="1">Testes</tissue>
    </source>
</reference>
<dbReference type="Proteomes" id="UP001233999">
    <property type="component" value="Unassembled WGS sequence"/>
</dbReference>
<dbReference type="EMBL" id="JASPKZ010003843">
    <property type="protein sequence ID" value="KAJ9592223.1"/>
    <property type="molecule type" value="Genomic_DNA"/>
</dbReference>
<sequence>SNCLHLLVVTEHAPHRCKHNSGQSECRCKTVKRFPLKMDSLYIITTSLCMNTIIAKIIM</sequence>
<dbReference type="AlphaFoldDB" id="A0AAD8A6B7"/>
<evidence type="ECO:0000313" key="1">
    <source>
        <dbReference type="EMBL" id="KAJ9592223.1"/>
    </source>
</evidence>
<name>A0AAD8A6B7_DIPPU</name>
<feature type="non-terminal residue" evidence="1">
    <location>
        <position position="1"/>
    </location>
</feature>
<accession>A0AAD8A6B7</accession>
<organism evidence="1 2">
    <name type="scientific">Diploptera punctata</name>
    <name type="common">Pacific beetle cockroach</name>
    <dbReference type="NCBI Taxonomy" id="6984"/>
    <lineage>
        <taxon>Eukaryota</taxon>
        <taxon>Metazoa</taxon>
        <taxon>Ecdysozoa</taxon>
        <taxon>Arthropoda</taxon>
        <taxon>Hexapoda</taxon>
        <taxon>Insecta</taxon>
        <taxon>Pterygota</taxon>
        <taxon>Neoptera</taxon>
        <taxon>Polyneoptera</taxon>
        <taxon>Dictyoptera</taxon>
        <taxon>Blattodea</taxon>
        <taxon>Blaberoidea</taxon>
        <taxon>Blaberidae</taxon>
        <taxon>Diplopterinae</taxon>
        <taxon>Diploptera</taxon>
    </lineage>
</organism>
<comment type="caution">
    <text evidence="1">The sequence shown here is derived from an EMBL/GenBank/DDBJ whole genome shotgun (WGS) entry which is preliminary data.</text>
</comment>
<protein>
    <submittedName>
        <fullName evidence="1">Uncharacterized protein</fullName>
    </submittedName>
</protein>
<evidence type="ECO:0000313" key="2">
    <source>
        <dbReference type="Proteomes" id="UP001233999"/>
    </source>
</evidence>
<reference evidence="1" key="1">
    <citation type="journal article" date="2023" name="IScience">
        <title>Live-bearing cockroach genome reveals convergent evolutionary mechanisms linked to viviparity in insects and beyond.</title>
        <authorList>
            <person name="Fouks B."/>
            <person name="Harrison M.C."/>
            <person name="Mikhailova A.A."/>
            <person name="Marchal E."/>
            <person name="English S."/>
            <person name="Carruthers M."/>
            <person name="Jennings E.C."/>
            <person name="Chiamaka E.L."/>
            <person name="Frigard R.A."/>
            <person name="Pippel M."/>
            <person name="Attardo G.M."/>
            <person name="Benoit J.B."/>
            <person name="Bornberg-Bauer E."/>
            <person name="Tobe S.S."/>
        </authorList>
    </citation>
    <scope>NUCLEOTIDE SEQUENCE</scope>
    <source>
        <strain evidence="1">Stay&amp;Tobe</strain>
    </source>
</reference>
<keyword evidence="2" id="KW-1185">Reference proteome</keyword>
<gene>
    <name evidence="1" type="ORF">L9F63_001224</name>
</gene>
<feature type="non-terminal residue" evidence="1">
    <location>
        <position position="59"/>
    </location>
</feature>